<dbReference type="EMBL" id="JARGEI010000001">
    <property type="protein sequence ID" value="KAJ8737228.1"/>
    <property type="molecule type" value="Genomic_DNA"/>
</dbReference>
<reference evidence="1" key="1">
    <citation type="submission" date="2023-03" db="EMBL/GenBank/DDBJ databases">
        <title>Chromosome-level genomes of two armyworms, Mythimna separata and Mythimna loreyi, provide insights into the biosynthesis and reception of sex pheromones.</title>
        <authorList>
            <person name="Zhao H."/>
        </authorList>
    </citation>
    <scope>NUCLEOTIDE SEQUENCE</scope>
    <source>
        <strain evidence="1">BeijingLab</strain>
        <tissue evidence="1">Pupa</tissue>
    </source>
</reference>
<sequence>MWRYKPADWDEMRHFFASYPWQQVCFSSKDPSSCAEAISDVVRQAMEYYITYSDVPIGFSARPWFNADCAEAEKRKLSAQPAGSRAF</sequence>
<dbReference type="AlphaFoldDB" id="A0AAD8E0H0"/>
<organism evidence="1 2">
    <name type="scientific">Mythimna separata</name>
    <name type="common">Oriental armyworm</name>
    <name type="synonym">Pseudaletia separata</name>
    <dbReference type="NCBI Taxonomy" id="271217"/>
    <lineage>
        <taxon>Eukaryota</taxon>
        <taxon>Metazoa</taxon>
        <taxon>Ecdysozoa</taxon>
        <taxon>Arthropoda</taxon>
        <taxon>Hexapoda</taxon>
        <taxon>Insecta</taxon>
        <taxon>Pterygota</taxon>
        <taxon>Neoptera</taxon>
        <taxon>Endopterygota</taxon>
        <taxon>Lepidoptera</taxon>
        <taxon>Glossata</taxon>
        <taxon>Ditrysia</taxon>
        <taxon>Noctuoidea</taxon>
        <taxon>Noctuidae</taxon>
        <taxon>Noctuinae</taxon>
        <taxon>Hadenini</taxon>
        <taxon>Mythimna</taxon>
    </lineage>
</organism>
<comment type="caution">
    <text evidence="1">The sequence shown here is derived from an EMBL/GenBank/DDBJ whole genome shotgun (WGS) entry which is preliminary data.</text>
</comment>
<proteinExistence type="predicted"/>
<dbReference type="Proteomes" id="UP001231518">
    <property type="component" value="Chromosome 1"/>
</dbReference>
<keyword evidence="2" id="KW-1185">Reference proteome</keyword>
<gene>
    <name evidence="1" type="ORF">PYW07_000499</name>
</gene>
<protein>
    <submittedName>
        <fullName evidence="1">Uncharacterized protein</fullName>
    </submittedName>
</protein>
<accession>A0AAD8E0H0</accession>
<evidence type="ECO:0000313" key="1">
    <source>
        <dbReference type="EMBL" id="KAJ8737228.1"/>
    </source>
</evidence>
<name>A0AAD8E0H0_MYTSE</name>
<evidence type="ECO:0000313" key="2">
    <source>
        <dbReference type="Proteomes" id="UP001231518"/>
    </source>
</evidence>